<dbReference type="InParanoid" id="K3WKH1"/>
<name>K3WKH1_GLOUD</name>
<feature type="compositionally biased region" description="Polar residues" evidence="3">
    <location>
        <begin position="472"/>
        <end position="482"/>
    </location>
</feature>
<dbReference type="Pfam" id="PF00622">
    <property type="entry name" value="SPRY"/>
    <property type="match status" value="1"/>
</dbReference>
<feature type="region of interest" description="Disordered" evidence="3">
    <location>
        <begin position="470"/>
        <end position="501"/>
    </location>
</feature>
<sequence length="1035" mass="116495">MGENLVLFNRNLSVKNLMNKKWHTVRASVGFDEGIHQWHVRIDTCVSKNIFIGVCTAQASLENYIGSDGFGYGFLANKAVWHNKSKLHAYGEIFKQGDLLQVTLDCNAKTLAFSRNGEYLGIAASNLHVANSYASTSSLSESSTCKWYPAFSMYNKDDQLTIIPPSSGAMLAKPERLQHASILGIVEAMQFVEAYQASIDHGANKIESSKECSLKMYEKAFSDFQKWKMGELVFRELCLDQFIGIESSEETARKFGFSKGDFIFTSKGQATVLGEYNHELWYEMDYRSNHSATNASAGFDSWNLHACKQMLASPSEFPVHRYATHSPISGQIALDKCQLGHHHSRNDEMLARDLQVGDEASSFDQFHKFHQTWNQNPSISAVDEKLIQILDHVASSRAVSDPQHLSFLDIRAAVVTDGIMTPLLSLISTLSPSATASFSQIMNRISLLLYVNRSLYRVIRLVLSKPMRSALLPTSPQNSPNRNKCEDKGKQDDDQDDESLHVDKKKKTVFLHTIAVSESIAALISNMQWIHPDPSDFGPAVDRLGTRLLFRSQKERLIQEALQKTATTTLTSSVNNLQNQSNEFVNHLDDSYDPSELPRMRVHFRDTPQCVPFWKLPSFADSNSNSAIFPSESWSQSVFIQVSQQLQALPSREWRRAYASPFEPMPITRTFHVVVESMSHSSIVWDKAKQNVSNDALDVNDKSSADVGGLQEENEGQQTQPPALSQTTRYLQLLEHVMIELQSPVFPLFVPTLSNKTKQHTEDCDEEQLLQSRLSWDTIDNDQEAEARNLEFDLNLPLFSPFMRAHHDALSSERVLLWYFQFGQLLGIAWRGGILLPLQFISKSFWEDLVNPVPVVETKPSTQSARSDERVRLTVLHAIRDGLFSIVPSCCLALLPAQELRQCVSDTSILAIRSLQRHALYNNECAHHKMFWDLVHEFTSLERRALLVFLTGAKPNKFTHESGPYEATEGTQQPFIVELSDAPLSDSQGNPDACYPVAVLVSDRQSRVHIPAYSSAAMMRKKLTQAMASAPPQQF</sequence>
<dbReference type="SUPFAM" id="SSF49899">
    <property type="entry name" value="Concanavalin A-like lectins/glucanases"/>
    <property type="match status" value="1"/>
</dbReference>
<dbReference type="InterPro" id="IPR001870">
    <property type="entry name" value="B30.2/SPRY"/>
</dbReference>
<dbReference type="AlphaFoldDB" id="K3WKH1"/>
<dbReference type="CDD" id="cd11709">
    <property type="entry name" value="SPRY"/>
    <property type="match status" value="1"/>
</dbReference>
<reference evidence="6" key="3">
    <citation type="submission" date="2015-02" db="UniProtKB">
        <authorList>
            <consortium name="EnsemblProtists"/>
        </authorList>
    </citation>
    <scope>IDENTIFICATION</scope>
    <source>
        <strain evidence="6">DAOM BR144</strain>
    </source>
</reference>
<evidence type="ECO:0000259" key="5">
    <source>
        <dbReference type="PROSITE" id="PS50237"/>
    </source>
</evidence>
<dbReference type="EnsemblProtists" id="PYU1_T005463">
    <property type="protein sequence ID" value="PYU1_T005463"/>
    <property type="gene ID" value="PYU1_G005452"/>
</dbReference>
<reference evidence="7" key="1">
    <citation type="journal article" date="2010" name="Genome Biol.">
        <title>Genome sequence of the necrotrophic plant pathogen Pythium ultimum reveals original pathogenicity mechanisms and effector repertoire.</title>
        <authorList>
            <person name="Levesque C.A."/>
            <person name="Brouwer H."/>
            <person name="Cano L."/>
            <person name="Hamilton J.P."/>
            <person name="Holt C."/>
            <person name="Huitema E."/>
            <person name="Raffaele S."/>
            <person name="Robideau G.P."/>
            <person name="Thines M."/>
            <person name="Win J."/>
            <person name="Zerillo M.M."/>
            <person name="Beakes G.W."/>
            <person name="Boore J.L."/>
            <person name="Busam D."/>
            <person name="Dumas B."/>
            <person name="Ferriera S."/>
            <person name="Fuerstenberg S.I."/>
            <person name="Gachon C.M."/>
            <person name="Gaulin E."/>
            <person name="Govers F."/>
            <person name="Grenville-Briggs L."/>
            <person name="Horner N."/>
            <person name="Hostetler J."/>
            <person name="Jiang R.H."/>
            <person name="Johnson J."/>
            <person name="Krajaejun T."/>
            <person name="Lin H."/>
            <person name="Meijer H.J."/>
            <person name="Moore B."/>
            <person name="Morris P."/>
            <person name="Phuntmart V."/>
            <person name="Puiu D."/>
            <person name="Shetty J."/>
            <person name="Stajich J.E."/>
            <person name="Tripathy S."/>
            <person name="Wawra S."/>
            <person name="van West P."/>
            <person name="Whitty B.R."/>
            <person name="Coutinho P.M."/>
            <person name="Henrissat B."/>
            <person name="Martin F."/>
            <person name="Thomas P.D."/>
            <person name="Tyler B.M."/>
            <person name="De Vries R.P."/>
            <person name="Kamoun S."/>
            <person name="Yandell M."/>
            <person name="Tisserat N."/>
            <person name="Buell C.R."/>
        </authorList>
    </citation>
    <scope>NUCLEOTIDE SEQUENCE</scope>
    <source>
        <strain evidence="7">DAOM:BR144</strain>
    </source>
</reference>
<organism evidence="6 7">
    <name type="scientific">Globisporangium ultimum (strain ATCC 200006 / CBS 805.95 / DAOM BR144)</name>
    <name type="common">Pythium ultimum</name>
    <dbReference type="NCBI Taxonomy" id="431595"/>
    <lineage>
        <taxon>Eukaryota</taxon>
        <taxon>Sar</taxon>
        <taxon>Stramenopiles</taxon>
        <taxon>Oomycota</taxon>
        <taxon>Peronosporomycetes</taxon>
        <taxon>Pythiales</taxon>
        <taxon>Pythiaceae</taxon>
        <taxon>Globisporangium</taxon>
    </lineage>
</organism>
<accession>K3WKH1</accession>
<reference evidence="7" key="2">
    <citation type="submission" date="2010-04" db="EMBL/GenBank/DDBJ databases">
        <authorList>
            <person name="Buell R."/>
            <person name="Hamilton J."/>
            <person name="Hostetler J."/>
        </authorList>
    </citation>
    <scope>NUCLEOTIDE SEQUENCE [LARGE SCALE GENOMIC DNA]</scope>
    <source>
        <strain evidence="7">DAOM:BR144</strain>
    </source>
</reference>
<dbReference type="InterPro" id="IPR000569">
    <property type="entry name" value="HECT_dom"/>
</dbReference>
<dbReference type="SMART" id="SM00449">
    <property type="entry name" value="SPRY"/>
    <property type="match status" value="1"/>
</dbReference>
<dbReference type="Gene3D" id="3.30.2410.10">
    <property type="entry name" value="Hect, E3 ligase catalytic domain"/>
    <property type="match status" value="1"/>
</dbReference>
<dbReference type="InterPro" id="IPR050672">
    <property type="entry name" value="FBXO45-Fsn/SPSB_families"/>
</dbReference>
<evidence type="ECO:0000259" key="4">
    <source>
        <dbReference type="PROSITE" id="PS50188"/>
    </source>
</evidence>
<dbReference type="InterPro" id="IPR003877">
    <property type="entry name" value="SPRY_dom"/>
</dbReference>
<dbReference type="GO" id="GO:0004842">
    <property type="term" value="F:ubiquitin-protein transferase activity"/>
    <property type="evidence" value="ECO:0007669"/>
    <property type="project" value="InterPro"/>
</dbReference>
<evidence type="ECO:0000313" key="7">
    <source>
        <dbReference type="Proteomes" id="UP000019132"/>
    </source>
</evidence>
<keyword evidence="1 2" id="KW-0833">Ubl conjugation pathway</keyword>
<feature type="compositionally biased region" description="Basic and acidic residues" evidence="3">
    <location>
        <begin position="483"/>
        <end position="501"/>
    </location>
</feature>
<dbReference type="Gene3D" id="2.60.120.920">
    <property type="match status" value="1"/>
</dbReference>
<dbReference type="PROSITE" id="PS50237">
    <property type="entry name" value="HECT"/>
    <property type="match status" value="1"/>
</dbReference>
<dbReference type="PANTHER" id="PTHR12245">
    <property type="entry name" value="SPRY DOMAIN CONTAINING SOCS BOX PROTEIN"/>
    <property type="match status" value="1"/>
</dbReference>
<dbReference type="SUPFAM" id="SSF56204">
    <property type="entry name" value="Hect, E3 ligase catalytic domain"/>
    <property type="match status" value="1"/>
</dbReference>
<dbReference type="VEuPathDB" id="FungiDB:PYU1_G005452"/>
<evidence type="ECO:0000256" key="1">
    <source>
        <dbReference type="ARBA" id="ARBA00022786"/>
    </source>
</evidence>
<dbReference type="OMA" id="HELWYEV"/>
<dbReference type="HOGENOM" id="CLU_006292_0_0_1"/>
<feature type="domain" description="B30.2/SPRY" evidence="4">
    <location>
        <begin position="1"/>
        <end position="169"/>
    </location>
</feature>
<dbReference type="PROSITE" id="PS50188">
    <property type="entry name" value="B302_SPRY"/>
    <property type="match status" value="1"/>
</dbReference>
<keyword evidence="7" id="KW-1185">Reference proteome</keyword>
<dbReference type="STRING" id="431595.K3WKH1"/>
<evidence type="ECO:0000313" key="6">
    <source>
        <dbReference type="EnsemblProtists" id="PYU1_T005463"/>
    </source>
</evidence>
<evidence type="ECO:0008006" key="8">
    <source>
        <dbReference type="Google" id="ProtNLM"/>
    </source>
</evidence>
<protein>
    <recommendedName>
        <fullName evidence="8">B30.2/SPRY domain-containing protein</fullName>
    </recommendedName>
</protein>
<dbReference type="eggNOG" id="ENOG502SK1H">
    <property type="taxonomic scope" value="Eukaryota"/>
</dbReference>
<comment type="caution">
    <text evidence="2">Lacks conserved residue(s) required for the propagation of feature annotation.</text>
</comment>
<evidence type="ECO:0000256" key="2">
    <source>
        <dbReference type="PROSITE-ProRule" id="PRU00104"/>
    </source>
</evidence>
<dbReference type="InterPro" id="IPR013320">
    <property type="entry name" value="ConA-like_dom_sf"/>
</dbReference>
<dbReference type="PANTHER" id="PTHR12245:SF5">
    <property type="entry name" value="SPRY DOMAIN-CONTAINING SOCS BOX PROTEIN 3"/>
    <property type="match status" value="1"/>
</dbReference>
<proteinExistence type="predicted"/>
<feature type="region of interest" description="Disordered" evidence="3">
    <location>
        <begin position="695"/>
        <end position="724"/>
    </location>
</feature>
<feature type="domain" description="HECT" evidence="5">
    <location>
        <begin position="876"/>
        <end position="1035"/>
    </location>
</feature>
<dbReference type="EMBL" id="GL376633">
    <property type="status" value="NOT_ANNOTATED_CDS"/>
    <property type="molecule type" value="Genomic_DNA"/>
</dbReference>
<dbReference type="InterPro" id="IPR035983">
    <property type="entry name" value="Hect_E3_ubiquitin_ligase"/>
</dbReference>
<dbReference type="InterPro" id="IPR043136">
    <property type="entry name" value="B30.2/SPRY_sf"/>
</dbReference>
<evidence type="ECO:0000256" key="3">
    <source>
        <dbReference type="SAM" id="MobiDB-lite"/>
    </source>
</evidence>
<dbReference type="Pfam" id="PF00632">
    <property type="entry name" value="HECT"/>
    <property type="match status" value="1"/>
</dbReference>
<dbReference type="Proteomes" id="UP000019132">
    <property type="component" value="Unassembled WGS sequence"/>
</dbReference>